<keyword evidence="3 7" id="KW-1133">Transmembrane helix</keyword>
<dbReference type="InterPro" id="IPR049326">
    <property type="entry name" value="Rhodopsin_dom_fungi"/>
</dbReference>
<dbReference type="PANTHER" id="PTHR33048">
    <property type="entry name" value="PTH11-LIKE INTEGRAL MEMBRANE PROTEIN (AFU_ORTHOLOGUE AFUA_5G11245)"/>
    <property type="match status" value="1"/>
</dbReference>
<comment type="subcellular location">
    <subcellularLocation>
        <location evidence="1">Membrane</location>
        <topology evidence="1">Multi-pass membrane protein</topology>
    </subcellularLocation>
</comment>
<feature type="region of interest" description="Disordered" evidence="6">
    <location>
        <begin position="351"/>
        <end position="415"/>
    </location>
</feature>
<evidence type="ECO:0000256" key="6">
    <source>
        <dbReference type="SAM" id="MobiDB-lite"/>
    </source>
</evidence>
<sequence>MSVFADLVASLQDHLDDPSVIEVPARYAAVMPDSAHPGGAGLPDESQASRILAATTITTAFALLTVLARMYVRIFVIRNVGLDDYTMMLTMALSLAGWAIIIPEVVYGAGRHTAYVQETATTAMHLNFVTQGIYMWAIGLVKISIGLFLLRFAPRKGYKIFIWVVIVLMFLYTAICFLVRAQRTLFEAAQGRCLIYVQTLIFQCKDIRTIWDHSVKSECFTPTQLLELSYTNTALNILTDLIFAFLPAFMLRHLQVNRRVKASLVCILGLGIFACAAAFVKLSVLPNYGRTGDFLWDYSTLTIWVVVESNMGIIAGSLPTLKPLFKQVLGSYGSRSKTRPYTYGSKQYRLRSLSRSRQGQSQTLHSGPRSRMEAEADQKLPSHHFATTTTSTTTTTYPGPDSSNSSEEHILSPHDPEGIMCTREVMVSHTSEARNSAWNKKPAHFGQDEVV</sequence>
<evidence type="ECO:0000256" key="3">
    <source>
        <dbReference type="ARBA" id="ARBA00022989"/>
    </source>
</evidence>
<proteinExistence type="inferred from homology"/>
<accession>A0A8H6E6N2</accession>
<dbReference type="Proteomes" id="UP000541154">
    <property type="component" value="Unassembled WGS sequence"/>
</dbReference>
<feature type="transmembrane region" description="Helical" evidence="7">
    <location>
        <begin position="51"/>
        <end position="72"/>
    </location>
</feature>
<evidence type="ECO:0000313" key="9">
    <source>
        <dbReference type="EMBL" id="KAF5860463.1"/>
    </source>
</evidence>
<evidence type="ECO:0000256" key="4">
    <source>
        <dbReference type="ARBA" id="ARBA00023136"/>
    </source>
</evidence>
<evidence type="ECO:0000256" key="2">
    <source>
        <dbReference type="ARBA" id="ARBA00022692"/>
    </source>
</evidence>
<evidence type="ECO:0000256" key="7">
    <source>
        <dbReference type="SAM" id="Phobius"/>
    </source>
</evidence>
<reference evidence="9 10" key="1">
    <citation type="submission" date="2019-04" db="EMBL/GenBank/DDBJ databases">
        <title>Aspergillus burnettii sp. nov., novel species from soil in southeast Queensland.</title>
        <authorList>
            <person name="Gilchrist C.L.M."/>
            <person name="Pitt J.I."/>
            <person name="Lange L."/>
            <person name="Lacey H.J."/>
            <person name="Vuong D."/>
            <person name="Midgley D.J."/>
            <person name="Greenfield P."/>
            <person name="Bradbury M."/>
            <person name="Lacey E."/>
            <person name="Busk P.K."/>
            <person name="Pilgaard B."/>
            <person name="Chooi Y.H."/>
            <person name="Piggott A.M."/>
        </authorList>
    </citation>
    <scope>NUCLEOTIDE SEQUENCE [LARGE SCALE GENOMIC DNA]</scope>
    <source>
        <strain evidence="9 10">FRR 5400</strain>
    </source>
</reference>
<keyword evidence="10" id="KW-1185">Reference proteome</keyword>
<dbReference type="PANTHER" id="PTHR33048:SF167">
    <property type="entry name" value="INTEGRAL MEMBRANE PROTEIN"/>
    <property type="match status" value="1"/>
</dbReference>
<feature type="compositionally biased region" description="Low complexity" evidence="6">
    <location>
        <begin position="387"/>
        <end position="396"/>
    </location>
</feature>
<evidence type="ECO:0000256" key="5">
    <source>
        <dbReference type="ARBA" id="ARBA00038359"/>
    </source>
</evidence>
<feature type="transmembrane region" description="Helical" evidence="7">
    <location>
        <begin position="263"/>
        <end position="281"/>
    </location>
</feature>
<dbReference type="Pfam" id="PF20684">
    <property type="entry name" value="Fung_rhodopsin"/>
    <property type="match status" value="2"/>
</dbReference>
<dbReference type="GO" id="GO:0016020">
    <property type="term" value="C:membrane"/>
    <property type="evidence" value="ECO:0007669"/>
    <property type="project" value="UniProtKB-SubCell"/>
</dbReference>
<evidence type="ECO:0000259" key="8">
    <source>
        <dbReference type="Pfam" id="PF20684"/>
    </source>
</evidence>
<protein>
    <recommendedName>
        <fullName evidence="8">Rhodopsin domain-containing protein</fullName>
    </recommendedName>
</protein>
<feature type="transmembrane region" description="Helical" evidence="7">
    <location>
        <begin position="133"/>
        <end position="153"/>
    </location>
</feature>
<keyword evidence="2 7" id="KW-0812">Transmembrane</keyword>
<name>A0A8H6E6N2_PETAA</name>
<dbReference type="EMBL" id="SPNV01000129">
    <property type="protein sequence ID" value="KAF5860463.1"/>
    <property type="molecule type" value="Genomic_DNA"/>
</dbReference>
<comment type="similarity">
    <text evidence="5">Belongs to the SAT4 family.</text>
</comment>
<evidence type="ECO:0000256" key="1">
    <source>
        <dbReference type="ARBA" id="ARBA00004141"/>
    </source>
</evidence>
<feature type="region of interest" description="Disordered" evidence="6">
    <location>
        <begin position="432"/>
        <end position="451"/>
    </location>
</feature>
<feature type="domain" description="Rhodopsin" evidence="8">
    <location>
        <begin position="68"/>
        <end position="179"/>
    </location>
</feature>
<evidence type="ECO:0000313" key="10">
    <source>
        <dbReference type="Proteomes" id="UP000541154"/>
    </source>
</evidence>
<keyword evidence="4 7" id="KW-0472">Membrane</keyword>
<feature type="transmembrane region" description="Helical" evidence="7">
    <location>
        <begin position="233"/>
        <end position="251"/>
    </location>
</feature>
<organism evidence="9 10">
    <name type="scientific">Petromyces alliaceus</name>
    <name type="common">Aspergillus alliaceus</name>
    <dbReference type="NCBI Taxonomy" id="209559"/>
    <lineage>
        <taxon>Eukaryota</taxon>
        <taxon>Fungi</taxon>
        <taxon>Dikarya</taxon>
        <taxon>Ascomycota</taxon>
        <taxon>Pezizomycotina</taxon>
        <taxon>Eurotiomycetes</taxon>
        <taxon>Eurotiomycetidae</taxon>
        <taxon>Eurotiales</taxon>
        <taxon>Aspergillaceae</taxon>
        <taxon>Aspergillus</taxon>
        <taxon>Aspergillus subgen. Circumdati</taxon>
    </lineage>
</organism>
<gene>
    <name evidence="9" type="ORF">ETB97_001473</name>
</gene>
<feature type="transmembrane region" description="Helical" evidence="7">
    <location>
        <begin position="160"/>
        <end position="181"/>
    </location>
</feature>
<feature type="domain" description="Rhodopsin" evidence="8">
    <location>
        <begin position="193"/>
        <end position="326"/>
    </location>
</feature>
<feature type="compositionally biased region" description="Basic and acidic residues" evidence="6">
    <location>
        <begin position="406"/>
        <end position="415"/>
    </location>
</feature>
<comment type="caution">
    <text evidence="9">The sequence shown here is derived from an EMBL/GenBank/DDBJ whole genome shotgun (WGS) entry which is preliminary data.</text>
</comment>
<dbReference type="AlphaFoldDB" id="A0A8H6E6N2"/>
<feature type="transmembrane region" description="Helical" evidence="7">
    <location>
        <begin position="84"/>
        <end position="102"/>
    </location>
</feature>
<feature type="compositionally biased region" description="Basic and acidic residues" evidence="6">
    <location>
        <begin position="370"/>
        <end position="380"/>
    </location>
</feature>
<dbReference type="InterPro" id="IPR052337">
    <property type="entry name" value="SAT4-like"/>
</dbReference>